<dbReference type="SUPFAM" id="SSF56112">
    <property type="entry name" value="Protein kinase-like (PK-like)"/>
    <property type="match status" value="1"/>
</dbReference>
<dbReference type="InterPro" id="IPR017441">
    <property type="entry name" value="Protein_kinase_ATP_BS"/>
</dbReference>
<dbReference type="PROSITE" id="PS00108">
    <property type="entry name" value="PROTEIN_KINASE_ST"/>
    <property type="match status" value="1"/>
</dbReference>
<evidence type="ECO:0000256" key="10">
    <source>
        <dbReference type="SAM" id="MobiDB-lite"/>
    </source>
</evidence>
<evidence type="ECO:0000256" key="9">
    <source>
        <dbReference type="PROSITE-ProRule" id="PRU10141"/>
    </source>
</evidence>
<dbReference type="InterPro" id="IPR008271">
    <property type="entry name" value="Ser/Thr_kinase_AS"/>
</dbReference>
<dbReference type="PROSITE" id="PS00107">
    <property type="entry name" value="PROTEIN_KINASE_ATP"/>
    <property type="match status" value="1"/>
</dbReference>
<feature type="region of interest" description="Disordered" evidence="10">
    <location>
        <begin position="1"/>
        <end position="28"/>
    </location>
</feature>
<reference evidence="12 13" key="1">
    <citation type="journal article" date="2024" name="Nat. Commun.">
        <title>Phylogenomics reveals the evolutionary origins of lichenization in chlorophyte algae.</title>
        <authorList>
            <person name="Puginier C."/>
            <person name="Libourel C."/>
            <person name="Otte J."/>
            <person name="Skaloud P."/>
            <person name="Haon M."/>
            <person name="Grisel S."/>
            <person name="Petersen M."/>
            <person name="Berrin J.G."/>
            <person name="Delaux P.M."/>
            <person name="Dal Grande F."/>
            <person name="Keller J."/>
        </authorList>
    </citation>
    <scope>NUCLEOTIDE SEQUENCE [LARGE SCALE GENOMIC DNA]</scope>
    <source>
        <strain evidence="12 13">SAG 2523</strain>
    </source>
</reference>
<dbReference type="GO" id="GO:0005524">
    <property type="term" value="F:ATP binding"/>
    <property type="evidence" value="ECO:0007669"/>
    <property type="project" value="UniProtKB-UniRule"/>
</dbReference>
<feature type="compositionally biased region" description="Basic residues" evidence="10">
    <location>
        <begin position="603"/>
        <end position="613"/>
    </location>
</feature>
<dbReference type="SMART" id="SM00220">
    <property type="entry name" value="S_TKc"/>
    <property type="match status" value="1"/>
</dbReference>
<dbReference type="InterPro" id="IPR011009">
    <property type="entry name" value="Kinase-like_dom_sf"/>
</dbReference>
<feature type="binding site" evidence="9">
    <location>
        <position position="89"/>
    </location>
    <ligand>
        <name>ATP</name>
        <dbReference type="ChEBI" id="CHEBI:30616"/>
    </ligand>
</feature>
<comment type="catalytic activity">
    <reaction evidence="7">
        <text>L-threonyl-[protein] + ATP = O-phospho-L-threonyl-[protein] + ADP + H(+)</text>
        <dbReference type="Rhea" id="RHEA:46608"/>
        <dbReference type="Rhea" id="RHEA-COMP:11060"/>
        <dbReference type="Rhea" id="RHEA-COMP:11605"/>
        <dbReference type="ChEBI" id="CHEBI:15378"/>
        <dbReference type="ChEBI" id="CHEBI:30013"/>
        <dbReference type="ChEBI" id="CHEBI:30616"/>
        <dbReference type="ChEBI" id="CHEBI:61977"/>
        <dbReference type="ChEBI" id="CHEBI:456216"/>
        <dbReference type="EC" id="2.7.11.25"/>
    </reaction>
</comment>
<dbReference type="PANTHER" id="PTHR48016">
    <property type="entry name" value="MAP KINASE KINASE KINASE SSK2-RELATED-RELATED"/>
    <property type="match status" value="1"/>
</dbReference>
<evidence type="ECO:0000256" key="4">
    <source>
        <dbReference type="ARBA" id="ARBA00022741"/>
    </source>
</evidence>
<keyword evidence="13" id="KW-1185">Reference proteome</keyword>
<evidence type="ECO:0000259" key="11">
    <source>
        <dbReference type="PROSITE" id="PS50011"/>
    </source>
</evidence>
<comment type="caution">
    <text evidence="12">The sequence shown here is derived from an EMBL/GenBank/DDBJ whole genome shotgun (WGS) entry which is preliminary data.</text>
</comment>
<feature type="compositionally biased region" description="Basic and acidic residues" evidence="10">
    <location>
        <begin position="580"/>
        <end position="595"/>
    </location>
</feature>
<organism evidence="12 13">
    <name type="scientific">Apatococcus fuscideae</name>
    <dbReference type="NCBI Taxonomy" id="2026836"/>
    <lineage>
        <taxon>Eukaryota</taxon>
        <taxon>Viridiplantae</taxon>
        <taxon>Chlorophyta</taxon>
        <taxon>core chlorophytes</taxon>
        <taxon>Trebouxiophyceae</taxon>
        <taxon>Chlorellales</taxon>
        <taxon>Chlorellaceae</taxon>
        <taxon>Apatococcus</taxon>
    </lineage>
</organism>
<evidence type="ECO:0000313" key="12">
    <source>
        <dbReference type="EMBL" id="KAK9867660.1"/>
    </source>
</evidence>
<feature type="region of interest" description="Disordered" evidence="10">
    <location>
        <begin position="551"/>
        <end position="613"/>
    </location>
</feature>
<dbReference type="Pfam" id="PF00069">
    <property type="entry name" value="Pkinase"/>
    <property type="match status" value="1"/>
</dbReference>
<dbReference type="InterPro" id="IPR000719">
    <property type="entry name" value="Prot_kinase_dom"/>
</dbReference>
<evidence type="ECO:0000256" key="3">
    <source>
        <dbReference type="ARBA" id="ARBA00022679"/>
    </source>
</evidence>
<proteinExistence type="inferred from homology"/>
<dbReference type="FunFam" id="1.10.510.10:FF:000071">
    <property type="entry name" value="Mitogen-activated protein kinase kinase kinase 3 isoform 2"/>
    <property type="match status" value="1"/>
</dbReference>
<keyword evidence="4 9" id="KW-0547">Nucleotide-binding</keyword>
<dbReference type="PANTHER" id="PTHR48016:SF56">
    <property type="entry name" value="MAPKK KINASE"/>
    <property type="match status" value="1"/>
</dbReference>
<evidence type="ECO:0000256" key="2">
    <source>
        <dbReference type="ARBA" id="ARBA00012406"/>
    </source>
</evidence>
<accession>A0AAW1TFM5</accession>
<name>A0AAW1TFM5_9CHLO</name>
<dbReference type="FunFam" id="3.30.200.20:FF:000387">
    <property type="entry name" value="Serine/threonine-protein kinase STE11"/>
    <property type="match status" value="1"/>
</dbReference>
<feature type="domain" description="Protein kinase" evidence="11">
    <location>
        <begin position="60"/>
        <end position="323"/>
    </location>
</feature>
<evidence type="ECO:0000256" key="1">
    <source>
        <dbReference type="ARBA" id="ARBA00006529"/>
    </source>
</evidence>
<dbReference type="PROSITE" id="PS50011">
    <property type="entry name" value="PROTEIN_KINASE_DOM"/>
    <property type="match status" value="1"/>
</dbReference>
<dbReference type="CDD" id="cd06606">
    <property type="entry name" value="STKc_MAPKKK"/>
    <property type="match status" value="1"/>
</dbReference>
<gene>
    <name evidence="12" type="ORF">WJX84_012460</name>
</gene>
<feature type="compositionally biased region" description="Low complexity" evidence="10">
    <location>
        <begin position="344"/>
        <end position="361"/>
    </location>
</feature>
<evidence type="ECO:0000256" key="8">
    <source>
        <dbReference type="ARBA" id="ARBA00048329"/>
    </source>
</evidence>
<keyword evidence="6 9" id="KW-0067">ATP-binding</keyword>
<dbReference type="GO" id="GO:0004709">
    <property type="term" value="F:MAP kinase kinase kinase activity"/>
    <property type="evidence" value="ECO:0007669"/>
    <property type="project" value="UniProtKB-EC"/>
</dbReference>
<evidence type="ECO:0000256" key="5">
    <source>
        <dbReference type="ARBA" id="ARBA00022777"/>
    </source>
</evidence>
<protein>
    <recommendedName>
        <fullName evidence="2">mitogen-activated protein kinase kinase kinase</fullName>
        <ecNumber evidence="2">2.7.11.25</ecNumber>
    </recommendedName>
</protein>
<evidence type="ECO:0000256" key="6">
    <source>
        <dbReference type="ARBA" id="ARBA00022840"/>
    </source>
</evidence>
<sequence length="613" mass="66999">MGQKHSRGTRQDYDGAFNPQSGGRRSALFPLEDEQQVHDVAEVEPAYGSQPSLPDGEMNWTCGNLIGAGAFGRVFLGMNTDNGKLMAVKQVLISKDADVAGRVAENVRGLELEVSVLRELKHPNIVQYLGTTRDDQHLNIFLEYVPGGSIASLINSFGPFKETVIKKYTRQILQGLYYLHNKKVMHRDIKGANILVNDHGLVKLADFGASKTIESLVTMDSGCKDIKGTPYWMAPEVIKQTGHGRQADIWSVACTVIEMATGKPPWSQFSSQVSALFHIASTKGPPPIPDNVSHECRDFLLLCFNRSPRDRPNAARLLQHPFLANVKDPQLHGIPATISEEESSSQTSARSPASQRQQSQPLDRGTSGSNIMDLRPGRIGSPVPKGAGPLQNGSITGLAWAREPVPAPGLIQALPPPTYNTLENDYNPIQEPTWRQSEALPHGIFAKGPGAYFRDPPPGPASPSKARTSFRHAAHAPLVSASYDENSMPLGKGAVSSGLRRSNESVGLREHDEDDAPLQGPEGDESSMIQFLQHKASKDVMRLSIPFRESAPFRERSMNPPAARSTGMQDLRSPGSSDSGGKEAQWRRDAEHELNDELNQMRISRRRASPAAF</sequence>
<feature type="region of interest" description="Disordered" evidence="10">
    <location>
        <begin position="484"/>
        <end position="524"/>
    </location>
</feature>
<keyword evidence="3" id="KW-0808">Transferase</keyword>
<keyword evidence="5" id="KW-0418">Kinase</keyword>
<comment type="similarity">
    <text evidence="1">Belongs to the protein kinase superfamily. STE Ser/Thr protein kinase family. MAP kinase kinase kinase subfamily.</text>
</comment>
<evidence type="ECO:0000313" key="13">
    <source>
        <dbReference type="Proteomes" id="UP001485043"/>
    </source>
</evidence>
<dbReference type="Proteomes" id="UP001485043">
    <property type="component" value="Unassembled WGS sequence"/>
</dbReference>
<dbReference type="EMBL" id="JALJOV010000072">
    <property type="protein sequence ID" value="KAK9867660.1"/>
    <property type="molecule type" value="Genomic_DNA"/>
</dbReference>
<dbReference type="EC" id="2.7.11.25" evidence="2"/>
<feature type="region of interest" description="Disordered" evidence="10">
    <location>
        <begin position="339"/>
        <end position="390"/>
    </location>
</feature>
<dbReference type="AlphaFoldDB" id="A0AAW1TFM5"/>
<dbReference type="Gene3D" id="1.10.510.10">
    <property type="entry name" value="Transferase(Phosphotransferase) domain 1"/>
    <property type="match status" value="1"/>
</dbReference>
<dbReference type="InterPro" id="IPR050538">
    <property type="entry name" value="MAP_kinase_kinase_kinase"/>
</dbReference>
<evidence type="ECO:0000256" key="7">
    <source>
        <dbReference type="ARBA" id="ARBA00047559"/>
    </source>
</evidence>
<comment type="catalytic activity">
    <reaction evidence="8">
        <text>L-seryl-[protein] + ATP = O-phospho-L-seryl-[protein] + ADP + H(+)</text>
        <dbReference type="Rhea" id="RHEA:17989"/>
        <dbReference type="Rhea" id="RHEA-COMP:9863"/>
        <dbReference type="Rhea" id="RHEA-COMP:11604"/>
        <dbReference type="ChEBI" id="CHEBI:15378"/>
        <dbReference type="ChEBI" id="CHEBI:29999"/>
        <dbReference type="ChEBI" id="CHEBI:30616"/>
        <dbReference type="ChEBI" id="CHEBI:83421"/>
        <dbReference type="ChEBI" id="CHEBI:456216"/>
        <dbReference type="EC" id="2.7.11.25"/>
    </reaction>
</comment>
<feature type="compositionally biased region" description="Basic and acidic residues" evidence="10">
    <location>
        <begin position="501"/>
        <end position="511"/>
    </location>
</feature>